<dbReference type="PANTHER" id="PTHR42208:SF1">
    <property type="entry name" value="HEAVY METAL TRANSPORTER"/>
    <property type="match status" value="1"/>
</dbReference>
<dbReference type="EMBL" id="JACEFT010000002">
    <property type="protein sequence ID" value="MBA2778027.1"/>
    <property type="molecule type" value="Genomic_DNA"/>
</dbReference>
<reference evidence="3 5" key="2">
    <citation type="submission" date="2020-07" db="EMBL/GenBank/DDBJ databases">
        <title>Identification of Halomonas strains.</title>
        <authorList>
            <person name="Xiao Z."/>
            <person name="Shen J."/>
        </authorList>
    </citation>
    <scope>NUCLEOTIDE SEQUENCE [LARGE SCALE GENOMIC DNA]</scope>
    <source>
        <strain evidence="3 5">DSM 17331</strain>
    </source>
</reference>
<keyword evidence="6" id="KW-1185">Reference proteome</keyword>
<dbReference type="Proteomes" id="UP000518091">
    <property type="component" value="Unassembled WGS sequence"/>
</dbReference>
<dbReference type="EMBL" id="JABFUB010000004">
    <property type="protein sequence ID" value="MCG6661498.1"/>
    <property type="molecule type" value="Genomic_DNA"/>
</dbReference>
<evidence type="ECO:0000259" key="2">
    <source>
        <dbReference type="Pfam" id="PF13386"/>
    </source>
</evidence>
<feature type="transmembrane region" description="Helical" evidence="1">
    <location>
        <begin position="165"/>
        <end position="190"/>
    </location>
</feature>
<dbReference type="InterPro" id="IPR039447">
    <property type="entry name" value="UreH-like_TM_dom"/>
</dbReference>
<feature type="transmembrane region" description="Helical" evidence="1">
    <location>
        <begin position="6"/>
        <end position="36"/>
    </location>
</feature>
<feature type="transmembrane region" description="Helical" evidence="1">
    <location>
        <begin position="57"/>
        <end position="79"/>
    </location>
</feature>
<sequence>MPAEWSIAFLLGLLSSTHCLGMCGGIAGALTFSLSPEVRARPRWLTTFNLTYNAGRISSYLVAGALVAGSAGVLSSTVGTANRPLMAVLGAAFLIAVGLYIAGWFPRFARIEALGRPLWQYLEPMGRRLLPVRRLYQAYGFGLIWGWLPCGLVYSALLYSLTTEVAWRGALFMLFFGLGTMPMLFTVGVMASSTAARLRSPFVRRLAGLVIIMLAPVPTILTHWGGA</sequence>
<evidence type="ECO:0000313" key="4">
    <source>
        <dbReference type="EMBL" id="MCG6661498.1"/>
    </source>
</evidence>
<evidence type="ECO:0000313" key="6">
    <source>
        <dbReference type="Proteomes" id="UP000814353"/>
    </source>
</evidence>
<dbReference type="AlphaFoldDB" id="A0A7V9VZ23"/>
<reference evidence="4 6" key="1">
    <citation type="submission" date="2020-05" db="EMBL/GenBank/DDBJ databases">
        <title>Comparative genomic analysis of denitrifying bacteria from Halomonas genus.</title>
        <authorList>
            <person name="Wang L."/>
            <person name="Shao Z."/>
        </authorList>
    </citation>
    <scope>NUCLEOTIDE SEQUENCE [LARGE SCALE GENOMIC DNA]</scope>
    <source>
        <strain evidence="4 6">DSM 17331</strain>
    </source>
</reference>
<dbReference type="Pfam" id="PF13386">
    <property type="entry name" value="DsbD_2"/>
    <property type="match status" value="1"/>
</dbReference>
<feature type="transmembrane region" description="Helical" evidence="1">
    <location>
        <begin position="85"/>
        <end position="106"/>
    </location>
</feature>
<evidence type="ECO:0000256" key="1">
    <source>
        <dbReference type="SAM" id="Phobius"/>
    </source>
</evidence>
<comment type="caution">
    <text evidence="3">The sequence shown here is derived from an EMBL/GenBank/DDBJ whole genome shotgun (WGS) entry which is preliminary data.</text>
</comment>
<feature type="transmembrane region" description="Helical" evidence="1">
    <location>
        <begin position="202"/>
        <end position="221"/>
    </location>
</feature>
<dbReference type="PANTHER" id="PTHR42208">
    <property type="entry name" value="HEAVY METAL TRANSPORTER-RELATED"/>
    <property type="match status" value="1"/>
</dbReference>
<keyword evidence="1" id="KW-0812">Transmembrane</keyword>
<accession>A0A7V9VZ23</accession>
<keyword evidence="1" id="KW-1133">Transmembrane helix</keyword>
<name>A0A7V9VZ23_9GAMM</name>
<proteinExistence type="predicted"/>
<feature type="transmembrane region" description="Helical" evidence="1">
    <location>
        <begin position="135"/>
        <end position="159"/>
    </location>
</feature>
<keyword evidence="1" id="KW-0472">Membrane</keyword>
<feature type="domain" description="Urease accessory protein UreH-like transmembrane" evidence="2">
    <location>
        <begin position="7"/>
        <end position="213"/>
    </location>
</feature>
<dbReference type="Proteomes" id="UP000814353">
    <property type="component" value="Unassembled WGS sequence"/>
</dbReference>
<dbReference type="RefSeq" id="WP_181513518.1">
    <property type="nucleotide sequence ID" value="NZ_JABFUB010000004.1"/>
</dbReference>
<evidence type="ECO:0000313" key="3">
    <source>
        <dbReference type="EMBL" id="MBA2778027.1"/>
    </source>
</evidence>
<organism evidence="3 5">
    <name type="scientific">Billgrantia kenyensis</name>
    <dbReference type="NCBI Taxonomy" id="321266"/>
    <lineage>
        <taxon>Bacteria</taxon>
        <taxon>Pseudomonadati</taxon>
        <taxon>Pseudomonadota</taxon>
        <taxon>Gammaproteobacteria</taxon>
        <taxon>Oceanospirillales</taxon>
        <taxon>Halomonadaceae</taxon>
        <taxon>Billgrantia</taxon>
    </lineage>
</organism>
<protein>
    <submittedName>
        <fullName evidence="3">Sulfite exporter TauE/SafE family protein</fullName>
    </submittedName>
</protein>
<gene>
    <name evidence="3" type="ORF">H1D44_03840</name>
    <name evidence="4" type="ORF">HOP48_08020</name>
</gene>
<evidence type="ECO:0000313" key="5">
    <source>
        <dbReference type="Proteomes" id="UP000518091"/>
    </source>
</evidence>